<dbReference type="GO" id="GO:0004673">
    <property type="term" value="F:protein histidine kinase activity"/>
    <property type="evidence" value="ECO:0007669"/>
    <property type="project" value="UniProtKB-EC"/>
</dbReference>
<keyword evidence="6" id="KW-1133">Transmembrane helix</keyword>
<proteinExistence type="predicted"/>
<evidence type="ECO:0000256" key="2">
    <source>
        <dbReference type="ARBA" id="ARBA00012438"/>
    </source>
</evidence>
<evidence type="ECO:0000256" key="4">
    <source>
        <dbReference type="ARBA" id="ARBA00022777"/>
    </source>
</evidence>
<comment type="catalytic activity">
    <reaction evidence="1">
        <text>ATP + protein L-histidine = ADP + protein N-phospho-L-histidine.</text>
        <dbReference type="EC" id="2.7.13.3"/>
    </reaction>
</comment>
<dbReference type="PANTHER" id="PTHR24421:SF10">
    <property type="entry name" value="NITRATE_NITRITE SENSOR PROTEIN NARQ"/>
    <property type="match status" value="1"/>
</dbReference>
<evidence type="ECO:0000256" key="5">
    <source>
        <dbReference type="ARBA" id="ARBA00023012"/>
    </source>
</evidence>
<evidence type="ECO:0000313" key="8">
    <source>
        <dbReference type="Proteomes" id="UP000199077"/>
    </source>
</evidence>
<gene>
    <name evidence="7" type="ORF">SAMN04489867_2374</name>
</gene>
<evidence type="ECO:0000256" key="6">
    <source>
        <dbReference type="SAM" id="Phobius"/>
    </source>
</evidence>
<evidence type="ECO:0000256" key="1">
    <source>
        <dbReference type="ARBA" id="ARBA00000085"/>
    </source>
</evidence>
<dbReference type="EMBL" id="LT629711">
    <property type="protein sequence ID" value="SDP41469.1"/>
    <property type="molecule type" value="Genomic_DNA"/>
</dbReference>
<sequence>MSERQSTLFQGLRPVDWALASALTALGATLMVENLLFSDADVARAIAEGTMVHELTSRSWAMVPLFAVATVTVLWWRRGIIAVISTGIVVMALHDLLFGWVTRCGAGLPLAFVLAYLAAVSLDRRRAWIALGLSTVLTAAVLVRDATTGFEPFALGVPILLIVFAIGRAVRHRTAMSAELRARTVELRQLRDERVALELADDRVRLSGQLDGLLQRRLGQLTTAAEAGQHLDPAGARALFESIEDESRATLDGMRELLGLLRGEEGALAPAPTVAHLDTLLARHTGAGTRLTVTGDPRSLTAAVELSAYRIVEHLVNVLADQPDSRIDVSMRFDEEALEIRVNGPVRRSADLKNAVARARERAKVLGGSLDVKVSRGYATAVAQLPVSG</sequence>
<name>A0A1H0SIW9_9MICO</name>
<evidence type="ECO:0000313" key="7">
    <source>
        <dbReference type="EMBL" id="SDP41469.1"/>
    </source>
</evidence>
<dbReference type="Gene3D" id="3.30.565.10">
    <property type="entry name" value="Histidine kinase-like ATPase, C-terminal domain"/>
    <property type="match status" value="1"/>
</dbReference>
<evidence type="ECO:0000256" key="3">
    <source>
        <dbReference type="ARBA" id="ARBA00022679"/>
    </source>
</evidence>
<keyword evidence="5" id="KW-0902">Two-component regulatory system</keyword>
<feature type="transmembrane region" description="Helical" evidence="6">
    <location>
        <begin position="153"/>
        <end position="170"/>
    </location>
</feature>
<dbReference type="InterPro" id="IPR050482">
    <property type="entry name" value="Sensor_HK_TwoCompSys"/>
</dbReference>
<dbReference type="PANTHER" id="PTHR24421">
    <property type="entry name" value="NITRATE/NITRITE SENSOR PROTEIN NARX-RELATED"/>
    <property type="match status" value="1"/>
</dbReference>
<keyword evidence="6" id="KW-0812">Transmembrane</keyword>
<protein>
    <recommendedName>
        <fullName evidence="2">histidine kinase</fullName>
        <ecNumber evidence="2">2.7.13.3</ecNumber>
    </recommendedName>
</protein>
<keyword evidence="4 7" id="KW-0418">Kinase</keyword>
<dbReference type="InterPro" id="IPR036890">
    <property type="entry name" value="HATPase_C_sf"/>
</dbReference>
<keyword evidence="8" id="KW-1185">Reference proteome</keyword>
<dbReference type="RefSeq" id="WP_091785634.1">
    <property type="nucleotide sequence ID" value="NZ_LT629711.1"/>
</dbReference>
<organism evidence="7 8">
    <name type="scientific">Pedococcus dokdonensis</name>
    <dbReference type="NCBI Taxonomy" id="443156"/>
    <lineage>
        <taxon>Bacteria</taxon>
        <taxon>Bacillati</taxon>
        <taxon>Actinomycetota</taxon>
        <taxon>Actinomycetes</taxon>
        <taxon>Micrococcales</taxon>
        <taxon>Intrasporangiaceae</taxon>
        <taxon>Pedococcus</taxon>
    </lineage>
</organism>
<feature type="transmembrane region" description="Helical" evidence="6">
    <location>
        <begin position="97"/>
        <end position="120"/>
    </location>
</feature>
<dbReference type="AlphaFoldDB" id="A0A1H0SIW9"/>
<keyword evidence="6" id="KW-0472">Membrane</keyword>
<dbReference type="EC" id="2.7.13.3" evidence="2"/>
<feature type="transmembrane region" description="Helical" evidence="6">
    <location>
        <begin position="127"/>
        <end position="147"/>
    </location>
</feature>
<dbReference type="OrthoDB" id="3284289at2"/>
<dbReference type="Proteomes" id="UP000199077">
    <property type="component" value="Chromosome I"/>
</dbReference>
<dbReference type="GO" id="GO:0000160">
    <property type="term" value="P:phosphorelay signal transduction system"/>
    <property type="evidence" value="ECO:0007669"/>
    <property type="project" value="UniProtKB-KW"/>
</dbReference>
<accession>A0A1H0SIW9</accession>
<dbReference type="STRING" id="443156.SAMN04489867_2374"/>
<keyword evidence="3" id="KW-0808">Transferase</keyword>
<reference evidence="8" key="1">
    <citation type="submission" date="2016-10" db="EMBL/GenBank/DDBJ databases">
        <authorList>
            <person name="Varghese N."/>
            <person name="Submissions S."/>
        </authorList>
    </citation>
    <scope>NUCLEOTIDE SEQUENCE [LARGE SCALE GENOMIC DNA]</scope>
    <source>
        <strain evidence="8">DSM 22329</strain>
    </source>
</reference>
<feature type="transmembrane region" description="Helical" evidence="6">
    <location>
        <begin position="17"/>
        <end position="37"/>
    </location>
</feature>